<reference evidence="3 4" key="1">
    <citation type="submission" date="2020-06" db="EMBL/GenBank/DDBJ databases">
        <title>Transcriptomic and genomic resources for Thalictrum thalictroides and T. hernandezii: Facilitating candidate gene discovery in an emerging model plant lineage.</title>
        <authorList>
            <person name="Arias T."/>
            <person name="Riano-Pachon D.M."/>
            <person name="Di Stilio V.S."/>
        </authorList>
    </citation>
    <scope>NUCLEOTIDE SEQUENCE [LARGE SCALE GENOMIC DNA]</scope>
    <source>
        <strain evidence="4">cv. WT478/WT964</strain>
        <tissue evidence="3">Leaves</tissue>
    </source>
</reference>
<dbReference type="Proteomes" id="UP000554482">
    <property type="component" value="Unassembled WGS sequence"/>
</dbReference>
<dbReference type="Pfam" id="PF14111">
    <property type="entry name" value="DUF4283"/>
    <property type="match status" value="1"/>
</dbReference>
<protein>
    <submittedName>
        <fullName evidence="3">Zinc ion binding / nucleic acid binding protein</fullName>
    </submittedName>
</protein>
<feature type="domain" description="DUF4283" evidence="2">
    <location>
        <begin position="109"/>
        <end position="189"/>
    </location>
</feature>
<dbReference type="EMBL" id="JABWDY010014616">
    <property type="protein sequence ID" value="KAF5197509.1"/>
    <property type="molecule type" value="Genomic_DNA"/>
</dbReference>
<dbReference type="AlphaFoldDB" id="A0A7J6WJF4"/>
<dbReference type="PANTHER" id="PTHR31286:SF165">
    <property type="entry name" value="DUF4283 DOMAIN-CONTAINING PROTEIN"/>
    <property type="match status" value="1"/>
</dbReference>
<feature type="region of interest" description="Disordered" evidence="1">
    <location>
        <begin position="307"/>
        <end position="361"/>
    </location>
</feature>
<keyword evidence="4" id="KW-1185">Reference proteome</keyword>
<sequence length="361" mass="40871">MATSIPKPPSQLLNSDNTNLNQPLVHPSNTHDLNQGILVVDLTPVKETNSKGNTFTGEENRSEPAVARWNSLLKKQPPSAGMEEMTYLKPNFCNGVLEIEDEIVEEGVKEWEDRLVGFFLDKKLPFSFVQEAVKKRWEPKGDLNIGLDGDMYYFKFGDPTDRERALEEGPMYFAGKLFIVRPWNKEVEVNKGSIRSVPVWAKLFNIPKQLWTAKGLSKLASSFGIPLFMDKTTETRQMLTFARICVDIKAEEELPSQITVKVSNKEVVIPIEFPWKPLVCTKCKVFGHSTKNCEPQPYILKNKQIERKRDEQGWQQQNSKRTNPRKGTTLDNNKGDVANGNKGDVANGNNNAETTQSKDKV</sequence>
<dbReference type="PANTHER" id="PTHR31286">
    <property type="entry name" value="GLYCINE-RICH CELL WALL STRUCTURAL PROTEIN 1.8-LIKE"/>
    <property type="match status" value="1"/>
</dbReference>
<evidence type="ECO:0000259" key="2">
    <source>
        <dbReference type="Pfam" id="PF14111"/>
    </source>
</evidence>
<feature type="region of interest" description="Disordered" evidence="1">
    <location>
        <begin position="1"/>
        <end position="28"/>
    </location>
</feature>
<organism evidence="3 4">
    <name type="scientific">Thalictrum thalictroides</name>
    <name type="common">Rue-anemone</name>
    <name type="synonym">Anemone thalictroides</name>
    <dbReference type="NCBI Taxonomy" id="46969"/>
    <lineage>
        <taxon>Eukaryota</taxon>
        <taxon>Viridiplantae</taxon>
        <taxon>Streptophyta</taxon>
        <taxon>Embryophyta</taxon>
        <taxon>Tracheophyta</taxon>
        <taxon>Spermatophyta</taxon>
        <taxon>Magnoliopsida</taxon>
        <taxon>Ranunculales</taxon>
        <taxon>Ranunculaceae</taxon>
        <taxon>Thalictroideae</taxon>
        <taxon>Thalictrum</taxon>
    </lineage>
</organism>
<accession>A0A7J6WJF4</accession>
<gene>
    <name evidence="3" type="ORF">FRX31_012904</name>
</gene>
<name>A0A7J6WJF4_THATH</name>
<dbReference type="InterPro" id="IPR025558">
    <property type="entry name" value="DUF4283"/>
</dbReference>
<feature type="compositionally biased region" description="Polar residues" evidence="1">
    <location>
        <begin position="11"/>
        <end position="28"/>
    </location>
</feature>
<evidence type="ECO:0000313" key="4">
    <source>
        <dbReference type="Proteomes" id="UP000554482"/>
    </source>
</evidence>
<feature type="compositionally biased region" description="Polar residues" evidence="1">
    <location>
        <begin position="313"/>
        <end position="332"/>
    </location>
</feature>
<evidence type="ECO:0000256" key="1">
    <source>
        <dbReference type="SAM" id="MobiDB-lite"/>
    </source>
</evidence>
<proteinExistence type="predicted"/>
<feature type="non-terminal residue" evidence="3">
    <location>
        <position position="361"/>
    </location>
</feature>
<dbReference type="OrthoDB" id="1939300at2759"/>
<evidence type="ECO:0000313" key="3">
    <source>
        <dbReference type="EMBL" id="KAF5197509.1"/>
    </source>
</evidence>
<dbReference type="InterPro" id="IPR040256">
    <property type="entry name" value="At4g02000-like"/>
</dbReference>
<comment type="caution">
    <text evidence="3">The sequence shown here is derived from an EMBL/GenBank/DDBJ whole genome shotgun (WGS) entry which is preliminary data.</text>
</comment>